<accession>A0A9D7XID9</accession>
<name>A0A9D7XID9_9BACT</name>
<gene>
    <name evidence="1" type="ORF">IPO85_13880</name>
</gene>
<protein>
    <submittedName>
        <fullName evidence="1">DUF2851 family protein</fullName>
    </submittedName>
</protein>
<comment type="caution">
    <text evidence="1">The sequence shown here is derived from an EMBL/GenBank/DDBJ whole genome shotgun (WGS) entry which is preliminary data.</text>
</comment>
<sequence>MKEDFLQYIWRTKRLTSQVLSATNGSQIEVLKPGHYNTDQGPDFLFAQLNIDDVIWVGNIEIHVNSSDWNKHQHSDDPNYKNIILHIVWNHDVDILVNDQPLLTLEMKHYVLNTDLDRYHLLKDSQFHIPCHAFFNQVPNHVKISQLDKLVVERLESKTNRIKDLLATNEQDWEAVFYNYFCQYLVTPVNTEAMSRLNQLVPWNLVYKLNELELEAALFGTAGMIPDIHQSDYVTQIYNQFNHLVTKYKLKKMNSNSWLFLRLRPAHFPSLRLAQIARFFSSIQRPFAMILEFKSLNQVREFLDTTPSTYWQEHYLFDKISPSSNGHRLGKQTKDILIINVICPLLYVYGQTVLSNDLCTKALSWLDQVGAEKNKYTNDWKLMGLKAVSAAQSQAMLQLSKHYCEQTKCLECQIGHYIMSNPTSIK</sequence>
<dbReference type="EMBL" id="JADKFW010000010">
    <property type="protein sequence ID" value="MBK9718573.1"/>
    <property type="molecule type" value="Genomic_DNA"/>
</dbReference>
<organism evidence="1 2">
    <name type="scientific">Candidatus Defluviibacterium haderslevense</name>
    <dbReference type="NCBI Taxonomy" id="2981993"/>
    <lineage>
        <taxon>Bacteria</taxon>
        <taxon>Pseudomonadati</taxon>
        <taxon>Bacteroidota</taxon>
        <taxon>Saprospiria</taxon>
        <taxon>Saprospirales</taxon>
        <taxon>Saprospiraceae</taxon>
        <taxon>Candidatus Defluviibacterium</taxon>
    </lineage>
</organism>
<dbReference type="Pfam" id="PF11013">
    <property type="entry name" value="DUF2851"/>
    <property type="match status" value="1"/>
</dbReference>
<evidence type="ECO:0000313" key="2">
    <source>
        <dbReference type="Proteomes" id="UP000808349"/>
    </source>
</evidence>
<dbReference type="AlphaFoldDB" id="A0A9D7XID9"/>
<reference evidence="1 2" key="1">
    <citation type="submission" date="2020-10" db="EMBL/GenBank/DDBJ databases">
        <title>Connecting structure to function with the recovery of over 1000 high-quality activated sludge metagenome-assembled genomes encoding full-length rRNA genes using long-read sequencing.</title>
        <authorList>
            <person name="Singleton C.M."/>
            <person name="Petriglieri F."/>
            <person name="Kristensen J.M."/>
            <person name="Kirkegaard R.H."/>
            <person name="Michaelsen T.Y."/>
            <person name="Andersen M.H."/>
            <person name="Karst S.M."/>
            <person name="Dueholm M.S."/>
            <person name="Nielsen P.H."/>
            <person name="Albertsen M."/>
        </authorList>
    </citation>
    <scope>NUCLEOTIDE SEQUENCE [LARGE SCALE GENOMIC DNA]</scope>
    <source>
        <strain evidence="1">Ribe_18-Q3-R11-54_BAT3C.373</strain>
    </source>
</reference>
<proteinExistence type="predicted"/>
<dbReference type="Proteomes" id="UP000808349">
    <property type="component" value="Unassembled WGS sequence"/>
</dbReference>
<dbReference type="InterPro" id="IPR021272">
    <property type="entry name" value="DUF2851"/>
</dbReference>
<evidence type="ECO:0000313" key="1">
    <source>
        <dbReference type="EMBL" id="MBK9718573.1"/>
    </source>
</evidence>